<evidence type="ECO:0000313" key="7">
    <source>
        <dbReference type="Proteomes" id="UP000244755"/>
    </source>
</evidence>
<dbReference type="InterPro" id="IPR013762">
    <property type="entry name" value="Integrase-like_cat_sf"/>
</dbReference>
<evidence type="ECO:0000256" key="4">
    <source>
        <dbReference type="ARBA" id="ARBA00023172"/>
    </source>
</evidence>
<dbReference type="InterPro" id="IPR002104">
    <property type="entry name" value="Integrase_catalytic"/>
</dbReference>
<accession>A0A2R4WNB8</accession>
<evidence type="ECO:0000313" key="6">
    <source>
        <dbReference type="EMBL" id="AWB23034.1"/>
    </source>
</evidence>
<dbReference type="EMBL" id="CP028843">
    <property type="protein sequence ID" value="AWB23034.1"/>
    <property type="molecule type" value="Genomic_DNA"/>
</dbReference>
<dbReference type="GO" id="GO:0015074">
    <property type="term" value="P:DNA integration"/>
    <property type="evidence" value="ECO:0007669"/>
    <property type="project" value="UniProtKB-KW"/>
</dbReference>
<keyword evidence="7" id="KW-1185">Reference proteome</keyword>
<dbReference type="InterPro" id="IPR010998">
    <property type="entry name" value="Integrase_recombinase_N"/>
</dbReference>
<comment type="similarity">
    <text evidence="1">Belongs to the 'phage' integrase family.</text>
</comment>
<dbReference type="InterPro" id="IPR011010">
    <property type="entry name" value="DNA_brk_join_enz"/>
</dbReference>
<evidence type="ECO:0000256" key="3">
    <source>
        <dbReference type="ARBA" id="ARBA00023125"/>
    </source>
</evidence>
<gene>
    <name evidence="6" type="ORF">DA075_20755</name>
</gene>
<proteinExistence type="inferred from homology"/>
<protein>
    <submittedName>
        <fullName evidence="6">Recombinase XerD</fullName>
    </submittedName>
</protein>
<evidence type="ECO:0000259" key="5">
    <source>
        <dbReference type="PROSITE" id="PS51898"/>
    </source>
</evidence>
<dbReference type="RefSeq" id="WP_099954832.1">
    <property type="nucleotide sequence ID" value="NZ_CP028843.1"/>
</dbReference>
<dbReference type="GO" id="GO:0003677">
    <property type="term" value="F:DNA binding"/>
    <property type="evidence" value="ECO:0007669"/>
    <property type="project" value="UniProtKB-KW"/>
</dbReference>
<dbReference type="PANTHER" id="PTHR30349:SF41">
    <property type="entry name" value="INTEGRASE_RECOMBINASE PROTEIN MJ0367-RELATED"/>
    <property type="match status" value="1"/>
</dbReference>
<dbReference type="Gene3D" id="1.10.150.130">
    <property type="match status" value="1"/>
</dbReference>
<dbReference type="GO" id="GO:0006310">
    <property type="term" value="P:DNA recombination"/>
    <property type="evidence" value="ECO:0007669"/>
    <property type="project" value="UniProtKB-KW"/>
</dbReference>
<keyword evidence="3" id="KW-0238">DNA-binding</keyword>
<dbReference type="SUPFAM" id="SSF56349">
    <property type="entry name" value="DNA breaking-rejoining enzymes"/>
    <property type="match status" value="1"/>
</dbReference>
<dbReference type="Gene3D" id="1.10.443.10">
    <property type="entry name" value="Intergrase catalytic core"/>
    <property type="match status" value="1"/>
</dbReference>
<name>A0A2R4WNB8_9HYPH</name>
<dbReference type="Proteomes" id="UP000244755">
    <property type="component" value="Chromosome 1"/>
</dbReference>
<evidence type="ECO:0000256" key="1">
    <source>
        <dbReference type="ARBA" id="ARBA00008857"/>
    </source>
</evidence>
<keyword evidence="2" id="KW-0229">DNA integration</keyword>
<keyword evidence="4" id="KW-0233">DNA recombination</keyword>
<dbReference type="PROSITE" id="PS51898">
    <property type="entry name" value="TYR_RECOMBINASE"/>
    <property type="match status" value="1"/>
</dbReference>
<dbReference type="PANTHER" id="PTHR30349">
    <property type="entry name" value="PHAGE INTEGRASE-RELATED"/>
    <property type="match status" value="1"/>
</dbReference>
<sequence>MLYRLVRPVKRPDSSVPQFVQRIPTDILPLVAGRTLSLPLGAETVLVRVTPKMRSIRFSLRTRDPAEVKARQGQVASALERHWTALRNGAPMSLNHRQATALAGDLYRSWADAGADRTLAVQLMPDGRWARVRVTPEEEAAGFASAKENLEAALATGDPSELQTPLGPLVDRLLRDRGIGSVDDDTRLLLLETFGLALRDAFAARERNAEGDYSPDPKAARFPEFEPPARTQCTADAAPPKTTLSGLVADWWAERKAAGTKHGTFERYRQAVANLSAFLGHDDANRVTVEDVIGFKDHRLASISPRTGKTLSAQTVKSGDLNGLKVIFGWAVANKRLASNPAKDVTLKLGKPQKLRGKGFTDEEASAILKAALEYKPPRGEGSSVAAAKRWVPWLCAYSGARLGEMCQLRKRDIRQHGQHWVITITPDAGTVKTNQAREVVLHPHLFELGFLEFVQKAPAGHLFVREAADGTIWKSLGSLKSRMALTVRATITDANVAPNHGWRHRFKTVGREAGIDGWVLDAIQGHAARTEGEGYGEVTVKTLADAMAKFPRIDVR</sequence>
<feature type="domain" description="Tyr recombinase" evidence="5">
    <location>
        <begin position="355"/>
        <end position="549"/>
    </location>
</feature>
<dbReference type="KEGG" id="mee:DA075_20755"/>
<reference evidence="6 7" key="1">
    <citation type="submission" date="2018-04" db="EMBL/GenBank/DDBJ databases">
        <title>Methylobacterium sp. PR1016A genome.</title>
        <authorList>
            <person name="Park W."/>
        </authorList>
    </citation>
    <scope>NUCLEOTIDE SEQUENCE [LARGE SCALE GENOMIC DNA]</scope>
    <source>
        <strain evidence="6 7">PR1016A</strain>
    </source>
</reference>
<dbReference type="InterPro" id="IPR050090">
    <property type="entry name" value="Tyrosine_recombinase_XerCD"/>
</dbReference>
<dbReference type="AlphaFoldDB" id="A0A2R4WNB8"/>
<organism evidence="6 7">
    <name type="scientific">Methylobacterium currus</name>
    <dbReference type="NCBI Taxonomy" id="2051553"/>
    <lineage>
        <taxon>Bacteria</taxon>
        <taxon>Pseudomonadati</taxon>
        <taxon>Pseudomonadota</taxon>
        <taxon>Alphaproteobacteria</taxon>
        <taxon>Hyphomicrobiales</taxon>
        <taxon>Methylobacteriaceae</taxon>
        <taxon>Methylobacterium</taxon>
    </lineage>
</organism>
<evidence type="ECO:0000256" key="2">
    <source>
        <dbReference type="ARBA" id="ARBA00022908"/>
    </source>
</evidence>
<dbReference type="OrthoDB" id="9784724at2"/>